<protein>
    <submittedName>
        <fullName evidence="3">Uncharacterized protein</fullName>
    </submittedName>
</protein>
<dbReference type="STRING" id="1094558.ME5_01955"/>
<accession>J0R1K6</accession>
<evidence type="ECO:0000313" key="4">
    <source>
        <dbReference type="Proteomes" id="UP000008952"/>
    </source>
</evidence>
<dbReference type="PATRIC" id="fig|1094558.3.peg.2100"/>
<proteinExistence type="predicted"/>
<evidence type="ECO:0000313" key="3">
    <source>
        <dbReference type="EMBL" id="EJF89404.1"/>
    </source>
</evidence>
<feature type="coiled-coil region" evidence="1">
    <location>
        <begin position="69"/>
        <end position="96"/>
    </location>
</feature>
<evidence type="ECO:0000256" key="1">
    <source>
        <dbReference type="SAM" id="Coils"/>
    </source>
</evidence>
<dbReference type="HOGENOM" id="CLU_1955299_0_0_5"/>
<dbReference type="OrthoDB" id="7870871at2"/>
<gene>
    <name evidence="3" type="ORF">ME5_01955</name>
</gene>
<dbReference type="RefSeq" id="WP_008040713.1">
    <property type="nucleotide sequence ID" value="NZ_JH725147.1"/>
</dbReference>
<keyword evidence="4" id="KW-1185">Reference proteome</keyword>
<keyword evidence="2" id="KW-0472">Membrane</keyword>
<evidence type="ECO:0000256" key="2">
    <source>
        <dbReference type="SAM" id="Phobius"/>
    </source>
</evidence>
<dbReference type="AlphaFoldDB" id="J0R1K6"/>
<feature type="transmembrane region" description="Helical" evidence="2">
    <location>
        <begin position="6"/>
        <end position="26"/>
    </location>
</feature>
<reference evidence="3 4" key="1">
    <citation type="submission" date="2012-03" db="EMBL/GenBank/DDBJ databases">
        <title>The Genome Sequence of Bartonella tamiae Th239.</title>
        <authorList>
            <consortium name="The Broad Institute Genome Sequencing Platform"/>
            <consortium name="The Broad Institute Genome Sequencing Center for Infectious Disease"/>
            <person name="Feldgarden M."/>
            <person name="Kirby J."/>
            <person name="Kosoy M."/>
            <person name="Birtles R."/>
            <person name="Probert W.S."/>
            <person name="Chiaraviglio L."/>
            <person name="Young S.K."/>
            <person name="Zeng Q."/>
            <person name="Gargeya S."/>
            <person name="Fitzgerald M."/>
            <person name="Haas B."/>
            <person name="Abouelleil A."/>
            <person name="Alvarado L."/>
            <person name="Arachchi H.M."/>
            <person name="Berlin A."/>
            <person name="Chapman S.B."/>
            <person name="Gearin G."/>
            <person name="Goldberg J."/>
            <person name="Griggs A."/>
            <person name="Gujja S."/>
            <person name="Hansen M."/>
            <person name="Heiman D."/>
            <person name="Howarth C."/>
            <person name="Larimer J."/>
            <person name="Lui A."/>
            <person name="MacDonald P.J.P."/>
            <person name="McCowen C."/>
            <person name="Montmayeur A."/>
            <person name="Murphy C."/>
            <person name="Neiman D."/>
            <person name="Pearson M."/>
            <person name="Priest M."/>
            <person name="Roberts A."/>
            <person name="Saif S."/>
            <person name="Shea T."/>
            <person name="Sisk P."/>
            <person name="Stolte C."/>
            <person name="Sykes S."/>
            <person name="Wortman J."/>
            <person name="Nusbaum C."/>
            <person name="Birren B."/>
        </authorList>
    </citation>
    <scope>NUCLEOTIDE SEQUENCE [LARGE SCALE GENOMIC DNA]</scope>
    <source>
        <strain evidence="3 4">Th239</strain>
    </source>
</reference>
<keyword evidence="2" id="KW-0812">Transmembrane</keyword>
<keyword evidence="2" id="KW-1133">Transmembrane helix</keyword>
<organism evidence="3 4">
    <name type="scientific">Bartonella tamiae Th239</name>
    <dbReference type="NCBI Taxonomy" id="1094558"/>
    <lineage>
        <taxon>Bacteria</taxon>
        <taxon>Pseudomonadati</taxon>
        <taxon>Pseudomonadota</taxon>
        <taxon>Alphaproteobacteria</taxon>
        <taxon>Hyphomicrobiales</taxon>
        <taxon>Bartonellaceae</taxon>
        <taxon>Bartonella</taxon>
    </lineage>
</organism>
<name>J0R1K6_9HYPH</name>
<dbReference type="Proteomes" id="UP000008952">
    <property type="component" value="Unassembled WGS sequence"/>
</dbReference>
<comment type="caution">
    <text evidence="3">The sequence shown here is derived from an EMBL/GenBank/DDBJ whole genome shotgun (WGS) entry which is preliminary data.</text>
</comment>
<sequence>MKISFLFKSIGIIGFIILLYPFNAIANENRFHFEKRNNSFIRFDGKTGAIDMCSEEKGTIQCIVSDDQRSLYEREIEDLKQKISDLKKNNENTSHRLPNREELDQAYDTMKYFFNRFQNDLSGENFKK</sequence>
<dbReference type="EMBL" id="AIMB01000008">
    <property type="protein sequence ID" value="EJF89404.1"/>
    <property type="molecule type" value="Genomic_DNA"/>
</dbReference>
<keyword evidence="1" id="KW-0175">Coiled coil</keyword>